<comment type="caution">
    <text evidence="3">The sequence shown here is derived from an EMBL/GenBank/DDBJ whole genome shotgun (WGS) entry which is preliminary data.</text>
</comment>
<dbReference type="InterPro" id="IPR011042">
    <property type="entry name" value="6-blade_b-propeller_TolB-like"/>
</dbReference>
<dbReference type="OrthoDB" id="221261at2"/>
<dbReference type="InterPro" id="IPR011659">
    <property type="entry name" value="WD40"/>
</dbReference>
<dbReference type="Pfam" id="PF07676">
    <property type="entry name" value="PD40"/>
    <property type="match status" value="1"/>
</dbReference>
<dbReference type="InterPro" id="IPR040698">
    <property type="entry name" value="HZS_alpha_mid"/>
</dbReference>
<proteinExistence type="predicted"/>
<dbReference type="PROSITE" id="PS51257">
    <property type="entry name" value="PROKAR_LIPOPROTEIN"/>
    <property type="match status" value="1"/>
</dbReference>
<evidence type="ECO:0000256" key="1">
    <source>
        <dbReference type="SAM" id="MobiDB-lite"/>
    </source>
</evidence>
<dbReference type="RefSeq" id="WP_116300896.1">
    <property type="nucleotide sequence ID" value="NZ_NFZV01000002.1"/>
</dbReference>
<dbReference type="AlphaFoldDB" id="A0A3E0X324"/>
<protein>
    <recommendedName>
        <fullName evidence="2">Hydrazine synthase alpha subunit middle domain-containing protein</fullName>
    </recommendedName>
</protein>
<sequence>MDAISVRSATLVSVVLLATSLVSGCGGDSGSNSIVFEGDFPVAFVERDIELVDNPVDPVDFRPGGDLYIAELAAASSRVRNVTRSYTQGQGDVADPSASYDGTRVVFAMRGANDPTWNIWEYDTEAGELSRVIEDDEIAHAGDDLSPAYLPDGRIVFSSNRQEKTRALMEAEGVEPYAYLDQAQRQTATVLHVMNSDGSSIQQISFNPNHDRHPSILMDGRIVYSRWDKAGSVSRFPIYTTHPDGTETTVLYGANSAGANFLHPQEMPDGRLIASILPQSGTYQGGALAIIDYAAYYDEDNPIAGAGGAGSAQTRPNLFEIPFDNGPSAYGRFATPHPVWDRNNKVLTAFTPYQAAVRDNPLTGEPEAAEGPPVYGIYVLDLDEQSQRPIALPPRGRMLTNPVALVPRSTPANAPGTTVDAELAAEDNGYGGEGMGIVNINSVYDSELFDLLEDSVLVPGEELPRTPGGRVDVAQLRNPALATAAERPARFLRVSRAVPMPPGLPRGVIGTSPFPMQQLIGYAEIEPDGSVRVKVPADMPLSLAVVDAYGRSLYRYPGWFQVRPGETHTCTGCPSRQWEQPQNRDRAGGTWTNATSQFSGQAGETMAEARTRIQPSRLDLMADILYQDVWTHSGLAERDPDPDIEVTYERIRPGFDPPEDGIINYPQHIQELLWEKWRDGITCIACHSAGQQAGGLNLENTLGASGRLASYDALTKGAPIIDPETGLPEVEVVDGRVTIRREPALVDVGRADQGARTSHLIERMLETELRSGREMPDLDEAGVFDHRDILYESELRILIEWVELGAQYYNDPYRDAVEDPETGLEEERSFELADIRGRVQGLSESTFIDQIHPILMNDCAACHQAYTSQDGLPNLEEPNPGFNANRFILTGNPSSDFNMARAMINNVCEPDQSDLLRRPSSTESNALPHPNRPESSTPVLDPEDPDYVAIFNWIAAAVSEEACP</sequence>
<dbReference type="Gene3D" id="2.120.10.30">
    <property type="entry name" value="TolB, C-terminal domain"/>
    <property type="match status" value="1"/>
</dbReference>
<reference evidence="4" key="1">
    <citation type="submission" date="2017-05" db="EMBL/GenBank/DDBJ databases">
        <authorList>
            <person name="Sharma S."/>
            <person name="Sidhu C."/>
            <person name="Pinnaka A.K."/>
        </authorList>
    </citation>
    <scope>NUCLEOTIDE SEQUENCE [LARGE SCALE GENOMIC DNA]</scope>
    <source>
        <strain evidence="4">AK93</strain>
    </source>
</reference>
<accession>A0A3E0X324</accession>
<dbReference type="Proteomes" id="UP000256763">
    <property type="component" value="Unassembled WGS sequence"/>
</dbReference>
<name>A0A3E0X324_9GAMM</name>
<dbReference type="Pfam" id="PF18582">
    <property type="entry name" value="HZS_alpha"/>
    <property type="match status" value="1"/>
</dbReference>
<dbReference type="SUPFAM" id="SSF82171">
    <property type="entry name" value="DPP6 N-terminal domain-like"/>
    <property type="match status" value="1"/>
</dbReference>
<evidence type="ECO:0000313" key="3">
    <source>
        <dbReference type="EMBL" id="RFA38875.1"/>
    </source>
</evidence>
<evidence type="ECO:0000313" key="4">
    <source>
        <dbReference type="Proteomes" id="UP000256763"/>
    </source>
</evidence>
<feature type="region of interest" description="Disordered" evidence="1">
    <location>
        <begin position="910"/>
        <end position="943"/>
    </location>
</feature>
<evidence type="ECO:0000259" key="2">
    <source>
        <dbReference type="Pfam" id="PF18582"/>
    </source>
</evidence>
<organism evidence="3 4">
    <name type="scientific">Alkalilimnicola ehrlichii</name>
    <dbReference type="NCBI Taxonomy" id="351052"/>
    <lineage>
        <taxon>Bacteria</taxon>
        <taxon>Pseudomonadati</taxon>
        <taxon>Pseudomonadota</taxon>
        <taxon>Gammaproteobacteria</taxon>
        <taxon>Chromatiales</taxon>
        <taxon>Ectothiorhodospiraceae</taxon>
        <taxon>Alkalilimnicola</taxon>
    </lineage>
</organism>
<feature type="domain" description="Hydrazine synthase alpha subunit middle" evidence="2">
    <location>
        <begin position="507"/>
        <end position="573"/>
    </location>
</feature>
<dbReference type="EMBL" id="NFZW01000002">
    <property type="protein sequence ID" value="RFA38875.1"/>
    <property type="molecule type" value="Genomic_DNA"/>
</dbReference>
<keyword evidence="4" id="KW-1185">Reference proteome</keyword>
<gene>
    <name evidence="3" type="ORF">CAL65_02950</name>
</gene>